<feature type="region of interest" description="Disordered" evidence="2">
    <location>
        <begin position="1"/>
        <end position="39"/>
    </location>
</feature>
<dbReference type="PANTHER" id="PTHR12281">
    <property type="entry name" value="RP42 RELATED"/>
    <property type="match status" value="1"/>
</dbReference>
<sequence>SFPFAKQAASQKLPMPRVPFKSGSSRKRQLSPVAGPKAAKSCRLQLQDQEAAREAHSRELLFNQYADADGCGGIIKAAGVEALCRDLGLDPADIRLLLLAWLCSAGEMCTFTRDEFLRGCQRLRAASISRLRTGLDDKLAYMRCHSQQRDKPDCGDVNADSCSRETEFRDLYRWTFEFGLEPGQRTLPIAMAVDLWQLVFEARPTGPPAILPAWLSWLRSGGHGVRAVTRDTWRMFLAFADACAAAGGDLSAYDQSEAWPSLIDDFVEAEIRRLGQQPLEADDACGGW</sequence>
<feature type="non-terminal residue" evidence="4">
    <location>
        <position position="1"/>
    </location>
</feature>
<dbReference type="Gene3D" id="1.10.238.200">
    <property type="entry name" value="Cullin, PONY binding domain"/>
    <property type="match status" value="1"/>
</dbReference>
<dbReference type="GO" id="GO:0000151">
    <property type="term" value="C:ubiquitin ligase complex"/>
    <property type="evidence" value="ECO:0007669"/>
    <property type="project" value="TreeGrafter"/>
</dbReference>
<comment type="caution">
    <text evidence="4">The sequence shown here is derived from an EMBL/GenBank/DDBJ whole genome shotgun (WGS) entry which is preliminary data.</text>
</comment>
<dbReference type="GO" id="GO:0005886">
    <property type="term" value="C:plasma membrane"/>
    <property type="evidence" value="ECO:0007669"/>
    <property type="project" value="UniProtKB-ARBA"/>
</dbReference>
<feature type="domain" description="DCUN1" evidence="3">
    <location>
        <begin position="53"/>
        <end position="271"/>
    </location>
</feature>
<organism evidence="4 5">
    <name type="scientific">Macrostomum lignano</name>
    <dbReference type="NCBI Taxonomy" id="282301"/>
    <lineage>
        <taxon>Eukaryota</taxon>
        <taxon>Metazoa</taxon>
        <taxon>Spiralia</taxon>
        <taxon>Lophotrochozoa</taxon>
        <taxon>Platyhelminthes</taxon>
        <taxon>Rhabditophora</taxon>
        <taxon>Macrostomorpha</taxon>
        <taxon>Macrostomida</taxon>
        <taxon>Macrostomidae</taxon>
        <taxon>Macrostomum</taxon>
    </lineage>
</organism>
<dbReference type="GO" id="GO:2000436">
    <property type="term" value="P:positive regulation of protein neddylation"/>
    <property type="evidence" value="ECO:0007669"/>
    <property type="project" value="UniProtKB-ARBA"/>
</dbReference>
<evidence type="ECO:0000256" key="1">
    <source>
        <dbReference type="RuleBase" id="RU410713"/>
    </source>
</evidence>
<protein>
    <recommendedName>
        <fullName evidence="1">Defective in cullin neddylation protein</fullName>
    </recommendedName>
</protein>
<accession>A0A267FUU0</accession>
<dbReference type="PANTHER" id="PTHR12281:SF31">
    <property type="entry name" value="DCN1-LIKE PROTEIN 3"/>
    <property type="match status" value="1"/>
</dbReference>
<dbReference type="InterPro" id="IPR042460">
    <property type="entry name" value="DCN1-like_PONY"/>
</dbReference>
<dbReference type="Pfam" id="PF03556">
    <property type="entry name" value="Cullin_binding"/>
    <property type="match status" value="1"/>
</dbReference>
<dbReference type="Proteomes" id="UP000215902">
    <property type="component" value="Unassembled WGS sequence"/>
</dbReference>
<dbReference type="GO" id="GO:0032182">
    <property type="term" value="F:ubiquitin-like protein binding"/>
    <property type="evidence" value="ECO:0007669"/>
    <property type="project" value="TreeGrafter"/>
</dbReference>
<evidence type="ECO:0000313" key="5">
    <source>
        <dbReference type="Proteomes" id="UP000215902"/>
    </source>
</evidence>
<dbReference type="InterPro" id="IPR014764">
    <property type="entry name" value="DCN-prot"/>
</dbReference>
<evidence type="ECO:0000313" key="4">
    <source>
        <dbReference type="EMBL" id="PAA77506.1"/>
    </source>
</evidence>
<dbReference type="GO" id="GO:0031624">
    <property type="term" value="F:ubiquitin conjugating enzyme binding"/>
    <property type="evidence" value="ECO:0007669"/>
    <property type="project" value="TreeGrafter"/>
</dbReference>
<proteinExistence type="predicted"/>
<reference evidence="4 5" key="1">
    <citation type="submission" date="2017-06" db="EMBL/GenBank/DDBJ databases">
        <title>A platform for efficient transgenesis in Macrostomum lignano, a flatworm model organism for stem cell research.</title>
        <authorList>
            <person name="Berezikov E."/>
        </authorList>
    </citation>
    <scope>NUCLEOTIDE SEQUENCE [LARGE SCALE GENOMIC DNA]</scope>
    <source>
        <strain evidence="4">DV1</strain>
        <tissue evidence="4">Whole organism</tissue>
    </source>
</reference>
<gene>
    <name evidence="4" type="ORF">BOX15_Mlig031897g1</name>
</gene>
<dbReference type="InterPro" id="IPR005176">
    <property type="entry name" value="PONY_dom"/>
</dbReference>
<comment type="function">
    <text evidence="1">Neddylation of cullins play an essential role in the regulation of SCF-type complexes activity.</text>
</comment>
<dbReference type="GO" id="GO:0045116">
    <property type="term" value="P:protein neddylation"/>
    <property type="evidence" value="ECO:0007669"/>
    <property type="project" value="TreeGrafter"/>
</dbReference>
<dbReference type="STRING" id="282301.A0A267FUU0"/>
<dbReference type="EMBL" id="NIVC01000738">
    <property type="protein sequence ID" value="PAA77506.1"/>
    <property type="molecule type" value="Genomic_DNA"/>
</dbReference>
<dbReference type="AlphaFoldDB" id="A0A267FUU0"/>
<evidence type="ECO:0000259" key="3">
    <source>
        <dbReference type="PROSITE" id="PS51229"/>
    </source>
</evidence>
<dbReference type="PROSITE" id="PS51229">
    <property type="entry name" value="DCUN1"/>
    <property type="match status" value="1"/>
</dbReference>
<evidence type="ECO:0000256" key="2">
    <source>
        <dbReference type="SAM" id="MobiDB-lite"/>
    </source>
</evidence>
<keyword evidence="5" id="KW-1185">Reference proteome</keyword>
<name>A0A267FUU0_9PLAT</name>
<dbReference type="GO" id="GO:0097602">
    <property type="term" value="F:cullin family protein binding"/>
    <property type="evidence" value="ECO:0007669"/>
    <property type="project" value="TreeGrafter"/>
</dbReference>
<dbReference type="Gene3D" id="1.10.238.10">
    <property type="entry name" value="EF-hand"/>
    <property type="match status" value="1"/>
</dbReference>
<dbReference type="OrthoDB" id="27198at2759"/>
<dbReference type="FunFam" id="1.10.238.200:FF:000003">
    <property type="entry name" value="DCN1-like protein 3"/>
    <property type="match status" value="1"/>
</dbReference>